<organism evidence="2">
    <name type="scientific">Micrurus lemniscatus lemniscatus</name>
    <dbReference type="NCBI Taxonomy" id="129467"/>
    <lineage>
        <taxon>Eukaryota</taxon>
        <taxon>Metazoa</taxon>
        <taxon>Chordata</taxon>
        <taxon>Craniata</taxon>
        <taxon>Vertebrata</taxon>
        <taxon>Euteleostomi</taxon>
        <taxon>Lepidosauria</taxon>
        <taxon>Squamata</taxon>
        <taxon>Bifurcata</taxon>
        <taxon>Unidentata</taxon>
        <taxon>Episquamata</taxon>
        <taxon>Toxicofera</taxon>
        <taxon>Serpentes</taxon>
        <taxon>Colubroidea</taxon>
        <taxon>Elapidae</taxon>
        <taxon>Elapinae</taxon>
        <taxon>Micrurus</taxon>
    </lineage>
</organism>
<reference evidence="2" key="1">
    <citation type="submission" date="2017-07" db="EMBL/GenBank/DDBJ databases">
        <authorList>
            <person name="Mikheyev A."/>
            <person name="Grau M."/>
        </authorList>
    </citation>
    <scope>NUCLEOTIDE SEQUENCE</scope>
    <source>
        <tissue evidence="2">Venom_gland</tissue>
    </source>
</reference>
<feature type="transmembrane region" description="Helical" evidence="1">
    <location>
        <begin position="69"/>
        <end position="90"/>
    </location>
</feature>
<proteinExistence type="predicted"/>
<evidence type="ECO:0000256" key="1">
    <source>
        <dbReference type="SAM" id="Phobius"/>
    </source>
</evidence>
<name>A0A2D4JRL4_MICLE</name>
<dbReference type="EMBL" id="IACK01233893">
    <property type="protein sequence ID" value="LAA99068.1"/>
    <property type="molecule type" value="Transcribed_RNA"/>
</dbReference>
<evidence type="ECO:0000313" key="2">
    <source>
        <dbReference type="EMBL" id="LAA99070.1"/>
    </source>
</evidence>
<keyword evidence="1" id="KW-1133">Transmembrane helix</keyword>
<protein>
    <submittedName>
        <fullName evidence="2">Uncharacterized protein</fullName>
    </submittedName>
</protein>
<keyword evidence="1" id="KW-0472">Membrane</keyword>
<dbReference type="AlphaFoldDB" id="A0A2D4JRL4"/>
<reference evidence="2" key="2">
    <citation type="submission" date="2017-11" db="EMBL/GenBank/DDBJ databases">
        <title>Coralsnake Venomics: Analyses of Venom Gland Transcriptomes and Proteomes of Six Brazilian Taxa.</title>
        <authorList>
            <person name="Aird S.D."/>
            <person name="Jorge da Silva N."/>
            <person name="Qiu L."/>
            <person name="Villar-Briones A."/>
            <person name="Aparecida-Saddi V."/>
            <person name="Campos-Telles M.P."/>
            <person name="Grau M."/>
            <person name="Mikheyev A.S."/>
        </authorList>
    </citation>
    <scope>NUCLEOTIDE SEQUENCE</scope>
    <source>
        <tissue evidence="2">Venom_gland</tissue>
    </source>
</reference>
<sequence>MLFLGQNHSPNLGVTDPSAPSYHQWDQFELSFPYSSVPFSDPGTSQFLINCKATKLGELRHFFLTYFNALYTLAAHSLVLQLLCNSLNFLKKVLTQMYAYGF</sequence>
<keyword evidence="1" id="KW-0812">Transmembrane</keyword>
<accession>A0A2D4JRL4</accession>
<dbReference type="EMBL" id="IACK01233894">
    <property type="protein sequence ID" value="LAA99070.1"/>
    <property type="molecule type" value="Transcribed_RNA"/>
</dbReference>